<dbReference type="AlphaFoldDB" id="A0A0L9VK90"/>
<organism evidence="3 4">
    <name type="scientific">Phaseolus angularis</name>
    <name type="common">Azuki bean</name>
    <name type="synonym">Vigna angularis</name>
    <dbReference type="NCBI Taxonomy" id="3914"/>
    <lineage>
        <taxon>Eukaryota</taxon>
        <taxon>Viridiplantae</taxon>
        <taxon>Streptophyta</taxon>
        <taxon>Embryophyta</taxon>
        <taxon>Tracheophyta</taxon>
        <taxon>Spermatophyta</taxon>
        <taxon>Magnoliopsida</taxon>
        <taxon>eudicotyledons</taxon>
        <taxon>Gunneridae</taxon>
        <taxon>Pentapetalae</taxon>
        <taxon>rosids</taxon>
        <taxon>fabids</taxon>
        <taxon>Fabales</taxon>
        <taxon>Fabaceae</taxon>
        <taxon>Papilionoideae</taxon>
        <taxon>50 kb inversion clade</taxon>
        <taxon>NPAAA clade</taxon>
        <taxon>indigoferoid/millettioid clade</taxon>
        <taxon>Phaseoleae</taxon>
        <taxon>Vigna</taxon>
    </lineage>
</organism>
<dbReference type="InterPro" id="IPR046796">
    <property type="entry name" value="Transposase_32_dom"/>
</dbReference>
<name>A0A0L9VK90_PHAAN</name>
<protein>
    <recommendedName>
        <fullName evidence="2">Putative plant transposon protein domain-containing protein</fullName>
    </recommendedName>
</protein>
<feature type="region of interest" description="Disordered" evidence="1">
    <location>
        <begin position="1"/>
        <end position="33"/>
    </location>
</feature>
<accession>A0A0L9VK90</accession>
<dbReference type="Proteomes" id="UP000053144">
    <property type="component" value="Chromosome 10"/>
</dbReference>
<proteinExistence type="predicted"/>
<evidence type="ECO:0000313" key="4">
    <source>
        <dbReference type="Proteomes" id="UP000053144"/>
    </source>
</evidence>
<dbReference type="Pfam" id="PF20167">
    <property type="entry name" value="Transposase_32"/>
    <property type="match status" value="1"/>
</dbReference>
<dbReference type="Gramene" id="KOM55445">
    <property type="protein sequence ID" value="KOM55445"/>
    <property type="gene ID" value="LR48_Vigan10g133700"/>
</dbReference>
<reference evidence="4" key="1">
    <citation type="journal article" date="2015" name="Proc. Natl. Acad. Sci. U.S.A.">
        <title>Genome sequencing of adzuki bean (Vigna angularis) provides insight into high starch and low fat accumulation and domestication.</title>
        <authorList>
            <person name="Yang K."/>
            <person name="Tian Z."/>
            <person name="Chen C."/>
            <person name="Luo L."/>
            <person name="Zhao B."/>
            <person name="Wang Z."/>
            <person name="Yu L."/>
            <person name="Li Y."/>
            <person name="Sun Y."/>
            <person name="Li W."/>
            <person name="Chen Y."/>
            <person name="Li Y."/>
            <person name="Zhang Y."/>
            <person name="Ai D."/>
            <person name="Zhao J."/>
            <person name="Shang C."/>
            <person name="Ma Y."/>
            <person name="Wu B."/>
            <person name="Wang M."/>
            <person name="Gao L."/>
            <person name="Sun D."/>
            <person name="Zhang P."/>
            <person name="Guo F."/>
            <person name="Wang W."/>
            <person name="Li Y."/>
            <person name="Wang J."/>
            <person name="Varshney R.K."/>
            <person name="Wang J."/>
            <person name="Ling H.Q."/>
            <person name="Wan P."/>
        </authorList>
    </citation>
    <scope>NUCLEOTIDE SEQUENCE</scope>
    <source>
        <strain evidence="4">cv. Jingnong 6</strain>
    </source>
</reference>
<gene>
    <name evidence="3" type="ORF">LR48_Vigan10g133700</name>
</gene>
<dbReference type="EMBL" id="CM003380">
    <property type="protein sequence ID" value="KOM55445.1"/>
    <property type="molecule type" value="Genomic_DNA"/>
</dbReference>
<feature type="domain" description="Putative plant transposon protein" evidence="2">
    <location>
        <begin position="61"/>
        <end position="224"/>
    </location>
</feature>
<sequence length="278" mass="31657">MAPPKNTQDKKRKTTRGSSSRSQPTGAQKENLGLNFDQNRFSCEIAADRFTTLMRNFPNDIDWVVVKEFYANAYDREASMPRVSKVRGRLAHFDRRTLNIILWTPSLSLYPLSTFMTSHPDHDQIDSTLCILGYGYQLGVNGTLVRILRKRLNSLAQMWSTFSFSNLSPNTHTSNINLERSYLIYGIIIGIEMDVAAHILQEIAMIADGDLCKLGFPSLVTTLCPSPSRGMPMRRLMMLRQEMRMMRSNKRNQIHVGLSRANNWRASGDLGKMVPCFD</sequence>
<evidence type="ECO:0000313" key="3">
    <source>
        <dbReference type="EMBL" id="KOM55445.1"/>
    </source>
</evidence>
<evidence type="ECO:0000259" key="2">
    <source>
        <dbReference type="Pfam" id="PF20167"/>
    </source>
</evidence>
<evidence type="ECO:0000256" key="1">
    <source>
        <dbReference type="SAM" id="MobiDB-lite"/>
    </source>
</evidence>